<name>A0A5D0HY28_9FLAO</name>
<keyword evidence="2" id="KW-1185">Reference proteome</keyword>
<sequence length="59" mass="6759">MKEIKQINLFISCPGDIVDEINSIEVIVKEISRKRISNLLYPSNEISTKLIELLRSKVS</sequence>
<reference evidence="1 2" key="1">
    <citation type="submission" date="2019-08" db="EMBL/GenBank/DDBJ databases">
        <title>Seonamhaeicola sediminis sp. nov., isolated from marine sediment.</title>
        <authorList>
            <person name="Cao W.R."/>
        </authorList>
    </citation>
    <scope>NUCLEOTIDE SEQUENCE [LARGE SCALE GENOMIC DNA]</scope>
    <source>
        <strain evidence="1 2">B011</strain>
    </source>
</reference>
<dbReference type="EMBL" id="VSDQ01000679">
    <property type="protein sequence ID" value="TYA74362.1"/>
    <property type="molecule type" value="Genomic_DNA"/>
</dbReference>
<organism evidence="1 2">
    <name type="scientific">Seonamhaeicola marinus</name>
    <dbReference type="NCBI Taxonomy" id="1912246"/>
    <lineage>
        <taxon>Bacteria</taxon>
        <taxon>Pseudomonadati</taxon>
        <taxon>Bacteroidota</taxon>
        <taxon>Flavobacteriia</taxon>
        <taxon>Flavobacteriales</taxon>
        <taxon>Flavobacteriaceae</taxon>
    </lineage>
</organism>
<proteinExistence type="predicted"/>
<protein>
    <submittedName>
        <fullName evidence="1">Uncharacterized protein</fullName>
    </submittedName>
</protein>
<dbReference type="Proteomes" id="UP000323930">
    <property type="component" value="Unassembled WGS sequence"/>
</dbReference>
<accession>A0A5D0HY28</accession>
<evidence type="ECO:0000313" key="1">
    <source>
        <dbReference type="EMBL" id="TYA74362.1"/>
    </source>
</evidence>
<evidence type="ECO:0000313" key="2">
    <source>
        <dbReference type="Proteomes" id="UP000323930"/>
    </source>
</evidence>
<comment type="caution">
    <text evidence="1">The sequence shown here is derived from an EMBL/GenBank/DDBJ whole genome shotgun (WGS) entry which is preliminary data.</text>
</comment>
<dbReference type="AlphaFoldDB" id="A0A5D0HY28"/>
<dbReference type="RefSeq" id="WP_148543220.1">
    <property type="nucleotide sequence ID" value="NZ_VSDQ01000679.1"/>
</dbReference>
<gene>
    <name evidence="1" type="ORF">FUA24_13640</name>
</gene>
<dbReference type="OrthoDB" id="6249026at2"/>